<comment type="caution">
    <text evidence="5">The sequence shown here is derived from an EMBL/GenBank/DDBJ whole genome shotgun (WGS) entry which is preliminary data.</text>
</comment>
<dbReference type="InterPro" id="IPR008920">
    <property type="entry name" value="TF_FadR/GntR_C"/>
</dbReference>
<evidence type="ECO:0000313" key="6">
    <source>
        <dbReference type="Proteomes" id="UP000308038"/>
    </source>
</evidence>
<evidence type="ECO:0000256" key="2">
    <source>
        <dbReference type="ARBA" id="ARBA00023125"/>
    </source>
</evidence>
<evidence type="ECO:0000256" key="3">
    <source>
        <dbReference type="ARBA" id="ARBA00023163"/>
    </source>
</evidence>
<feature type="domain" description="GntR C-terminal" evidence="4">
    <location>
        <begin position="91"/>
        <end position="213"/>
    </location>
</feature>
<keyword evidence="2" id="KW-0238">DNA-binding</keyword>
<dbReference type="InterPro" id="IPR036388">
    <property type="entry name" value="WH-like_DNA-bd_sf"/>
</dbReference>
<organism evidence="5 6">
    <name type="scientific">Sphingomonas olei</name>
    <dbReference type="NCBI Taxonomy" id="1886787"/>
    <lineage>
        <taxon>Bacteria</taxon>
        <taxon>Pseudomonadati</taxon>
        <taxon>Pseudomonadota</taxon>
        <taxon>Alphaproteobacteria</taxon>
        <taxon>Sphingomonadales</taxon>
        <taxon>Sphingomonadaceae</taxon>
        <taxon>Sphingomonas</taxon>
    </lineage>
</organism>
<evidence type="ECO:0000256" key="1">
    <source>
        <dbReference type="ARBA" id="ARBA00023015"/>
    </source>
</evidence>
<reference evidence="5 6" key="1">
    <citation type="submission" date="2019-04" db="EMBL/GenBank/DDBJ databases">
        <title>Microbes associate with the intestines of laboratory mice.</title>
        <authorList>
            <person name="Navarre W."/>
            <person name="Wong E."/>
            <person name="Huang K.C."/>
            <person name="Tropini C."/>
            <person name="Ng K."/>
            <person name="Yu B."/>
        </authorList>
    </citation>
    <scope>NUCLEOTIDE SEQUENCE [LARGE SCALE GENOMIC DNA]</scope>
    <source>
        <strain evidence="5 6">NM83_B4-11</strain>
    </source>
</reference>
<dbReference type="EMBL" id="SSTI01000013">
    <property type="protein sequence ID" value="THG37845.1"/>
    <property type="molecule type" value="Genomic_DNA"/>
</dbReference>
<evidence type="ECO:0000313" key="5">
    <source>
        <dbReference type="EMBL" id="THG37845.1"/>
    </source>
</evidence>
<keyword evidence="1" id="KW-0805">Transcription regulation</keyword>
<dbReference type="InterPro" id="IPR036390">
    <property type="entry name" value="WH_DNA-bd_sf"/>
</dbReference>
<dbReference type="SUPFAM" id="SSF46785">
    <property type="entry name" value="Winged helix' DNA-binding domain"/>
    <property type="match status" value="1"/>
</dbReference>
<dbReference type="Gene3D" id="1.10.10.10">
    <property type="entry name" value="Winged helix-like DNA-binding domain superfamily/Winged helix DNA-binding domain"/>
    <property type="match status" value="1"/>
</dbReference>
<accession>A0ABY2QDZ9</accession>
<proteinExistence type="predicted"/>
<dbReference type="PANTHER" id="PTHR43537">
    <property type="entry name" value="TRANSCRIPTIONAL REGULATOR, GNTR FAMILY"/>
    <property type="match status" value="1"/>
</dbReference>
<dbReference type="Proteomes" id="UP000308038">
    <property type="component" value="Unassembled WGS sequence"/>
</dbReference>
<dbReference type="PANTHER" id="PTHR43537:SF5">
    <property type="entry name" value="UXU OPERON TRANSCRIPTIONAL REGULATOR"/>
    <property type="match status" value="1"/>
</dbReference>
<dbReference type="SUPFAM" id="SSF48008">
    <property type="entry name" value="GntR ligand-binding domain-like"/>
    <property type="match status" value="1"/>
</dbReference>
<evidence type="ECO:0000259" key="4">
    <source>
        <dbReference type="SMART" id="SM00895"/>
    </source>
</evidence>
<dbReference type="InterPro" id="IPR011711">
    <property type="entry name" value="GntR_C"/>
</dbReference>
<dbReference type="Pfam" id="PF07729">
    <property type="entry name" value="FCD"/>
    <property type="match status" value="1"/>
</dbReference>
<dbReference type="Gene3D" id="1.20.120.530">
    <property type="entry name" value="GntR ligand-binding domain-like"/>
    <property type="match status" value="1"/>
</dbReference>
<keyword evidence="3" id="KW-0804">Transcription</keyword>
<dbReference type="RefSeq" id="WP_136452228.1">
    <property type="nucleotide sequence ID" value="NZ_SSTI01000013.1"/>
</dbReference>
<dbReference type="InterPro" id="IPR000524">
    <property type="entry name" value="Tscrpt_reg_HTH_GntR"/>
</dbReference>
<dbReference type="Pfam" id="PF00392">
    <property type="entry name" value="GntR"/>
    <property type="match status" value="1"/>
</dbReference>
<protein>
    <submittedName>
        <fullName evidence="5">FadR family transcriptional regulator</fullName>
    </submittedName>
</protein>
<name>A0ABY2QDZ9_9SPHN</name>
<gene>
    <name evidence="5" type="ORF">E5988_15160</name>
</gene>
<sequence>MTRVRDAAHALAELSLEALPGAHLGGEDELLDRLGVSRPTLRQAAKIVEADRLLQVRRGTRGGFFAARPDAADVIRAPARYLRLNGATIADVHSVTRLIAEQVAALAAACTDPAPLAELAAFRDRIEAADSVPAMIRSETELARLLARMSGNPAAELFIEIGYTFGREEHHLHFYQSDEDRAQARSLQRKLCDAVLAGDAEVARLMIRRRADLITGWLARDLAVGT</sequence>
<keyword evidence="6" id="KW-1185">Reference proteome</keyword>
<dbReference type="SMART" id="SM00895">
    <property type="entry name" value="FCD"/>
    <property type="match status" value="1"/>
</dbReference>